<sequence>MSGIVRFLLSGLAVLLTAYLLPGVHVEHYGYALLVAAVLAIVNFIIKPILVVLTIPITVLTLGLFLLVINALMILLVDSLIDGFRVDGFWWALAFSLILSVFNSLFSDLAGDKKRD</sequence>
<accession>A0A385SJF3</accession>
<keyword evidence="1" id="KW-0472">Membrane</keyword>
<feature type="transmembrane region" description="Helical" evidence="1">
    <location>
        <begin position="89"/>
        <end position="106"/>
    </location>
</feature>
<keyword evidence="1" id="KW-1133">Transmembrane helix</keyword>
<dbReference type="Pfam" id="PF04020">
    <property type="entry name" value="Phage_holin_4_2"/>
    <property type="match status" value="1"/>
</dbReference>
<organism evidence="2 3">
    <name type="scientific">Chryseolinea soli</name>
    <dbReference type="NCBI Taxonomy" id="2321403"/>
    <lineage>
        <taxon>Bacteria</taxon>
        <taxon>Pseudomonadati</taxon>
        <taxon>Bacteroidota</taxon>
        <taxon>Cytophagia</taxon>
        <taxon>Cytophagales</taxon>
        <taxon>Fulvivirgaceae</taxon>
        <taxon>Chryseolinea</taxon>
    </lineage>
</organism>
<reference evidence="3" key="1">
    <citation type="submission" date="2018-09" db="EMBL/GenBank/DDBJ databases">
        <title>Chryseolinea sp. KIS68-18 isolated from soil.</title>
        <authorList>
            <person name="Weon H.-Y."/>
            <person name="Kwon S.-W."/>
            <person name="Lee S.A."/>
        </authorList>
    </citation>
    <scope>NUCLEOTIDE SEQUENCE [LARGE SCALE GENOMIC DNA]</scope>
    <source>
        <strain evidence="3">KIS68-18</strain>
    </source>
</reference>
<evidence type="ECO:0000313" key="3">
    <source>
        <dbReference type="Proteomes" id="UP000266183"/>
    </source>
</evidence>
<dbReference type="PANTHER" id="PTHR37309">
    <property type="entry name" value="SLR0284 PROTEIN"/>
    <property type="match status" value="1"/>
</dbReference>
<dbReference type="RefSeq" id="WP_119753811.1">
    <property type="nucleotide sequence ID" value="NZ_CP032382.1"/>
</dbReference>
<protein>
    <submittedName>
        <fullName evidence="2">Phage holin family protein</fullName>
    </submittedName>
</protein>
<evidence type="ECO:0000256" key="1">
    <source>
        <dbReference type="SAM" id="Phobius"/>
    </source>
</evidence>
<proteinExistence type="predicted"/>
<dbReference type="PANTHER" id="PTHR37309:SF1">
    <property type="entry name" value="SLR0284 PROTEIN"/>
    <property type="match status" value="1"/>
</dbReference>
<gene>
    <name evidence="2" type="ORF">D4L85_07865</name>
</gene>
<name>A0A385SJF3_9BACT</name>
<evidence type="ECO:0000313" key="2">
    <source>
        <dbReference type="EMBL" id="AYB30501.1"/>
    </source>
</evidence>
<dbReference type="EMBL" id="CP032382">
    <property type="protein sequence ID" value="AYB30501.1"/>
    <property type="molecule type" value="Genomic_DNA"/>
</dbReference>
<dbReference type="OrthoDB" id="6402664at2"/>
<dbReference type="Proteomes" id="UP000266183">
    <property type="component" value="Chromosome"/>
</dbReference>
<dbReference type="AlphaFoldDB" id="A0A385SJF3"/>
<keyword evidence="1" id="KW-0812">Transmembrane</keyword>
<dbReference type="InterPro" id="IPR007165">
    <property type="entry name" value="Phage_holin_4_2"/>
</dbReference>
<feature type="transmembrane region" description="Helical" evidence="1">
    <location>
        <begin position="53"/>
        <end position="77"/>
    </location>
</feature>
<dbReference type="KEGG" id="chk:D4L85_07865"/>
<keyword evidence="3" id="KW-1185">Reference proteome</keyword>
<feature type="transmembrane region" description="Helical" evidence="1">
    <location>
        <begin position="30"/>
        <end position="46"/>
    </location>
</feature>